<organism evidence="4 5">
    <name type="scientific">Myxococcus landrumensis</name>
    <dbReference type="NCBI Taxonomy" id="2813577"/>
    <lineage>
        <taxon>Bacteria</taxon>
        <taxon>Pseudomonadati</taxon>
        <taxon>Myxococcota</taxon>
        <taxon>Myxococcia</taxon>
        <taxon>Myxococcales</taxon>
        <taxon>Cystobacterineae</taxon>
        <taxon>Myxococcaceae</taxon>
        <taxon>Myxococcus</taxon>
    </lineage>
</organism>
<reference evidence="4 5" key="1">
    <citation type="submission" date="2021-02" db="EMBL/GenBank/DDBJ databases">
        <title>De Novo genome assembly of isolated myxobacteria.</title>
        <authorList>
            <person name="Stevens D.C."/>
        </authorList>
    </citation>
    <scope>NUCLEOTIDE SEQUENCE [LARGE SCALE GENOMIC DNA]</scope>
    <source>
        <strain evidence="4 5">SCHIC003</strain>
    </source>
</reference>
<dbReference type="EMBL" id="CP071091">
    <property type="protein sequence ID" value="QSQ15998.1"/>
    <property type="molecule type" value="Genomic_DNA"/>
</dbReference>
<name>A0ABX7NI74_9BACT</name>
<dbReference type="PANTHER" id="PTHR33824">
    <property type="entry name" value="POLYKETIDE CYCLASE/DEHYDRASE AND LIPID TRANSPORT SUPERFAMILY PROTEIN"/>
    <property type="match status" value="1"/>
</dbReference>
<gene>
    <name evidence="4" type="ORF">JY572_08100</name>
</gene>
<dbReference type="CDD" id="cd07817">
    <property type="entry name" value="SRPBCC_8"/>
    <property type="match status" value="1"/>
</dbReference>
<dbReference type="RefSeq" id="WP_206717681.1">
    <property type="nucleotide sequence ID" value="NZ_CP071091.1"/>
</dbReference>
<dbReference type="Proteomes" id="UP000663090">
    <property type="component" value="Chromosome"/>
</dbReference>
<dbReference type="Pfam" id="PF03364">
    <property type="entry name" value="Polyketide_cyc"/>
    <property type="match status" value="1"/>
</dbReference>
<dbReference type="Gene3D" id="3.30.1340.30">
    <property type="match status" value="1"/>
</dbReference>
<evidence type="ECO:0000313" key="5">
    <source>
        <dbReference type="Proteomes" id="UP000663090"/>
    </source>
</evidence>
<dbReference type="SUPFAM" id="SSF55961">
    <property type="entry name" value="Bet v1-like"/>
    <property type="match status" value="1"/>
</dbReference>
<feature type="domain" description="Coenzyme Q-binding protein COQ10 START" evidence="3">
    <location>
        <begin position="236"/>
        <end position="358"/>
    </location>
</feature>
<dbReference type="InterPro" id="IPR023393">
    <property type="entry name" value="START-like_dom_sf"/>
</dbReference>
<evidence type="ECO:0000313" key="4">
    <source>
        <dbReference type="EMBL" id="QSQ15998.1"/>
    </source>
</evidence>
<proteinExistence type="inferred from homology"/>
<protein>
    <submittedName>
        <fullName evidence="4">SRPBCC family protein</fullName>
    </submittedName>
</protein>
<dbReference type="PANTHER" id="PTHR33824:SF7">
    <property type="entry name" value="POLYKETIDE CYCLASE_DEHYDRASE AND LIPID TRANSPORT SUPERFAMILY PROTEIN"/>
    <property type="match status" value="1"/>
</dbReference>
<comment type="similarity">
    <text evidence="1">Belongs to the ribosome association toxin RatA family.</text>
</comment>
<evidence type="ECO:0000256" key="1">
    <source>
        <dbReference type="ARBA" id="ARBA00008918"/>
    </source>
</evidence>
<keyword evidence="5" id="KW-1185">Reference proteome</keyword>
<accession>A0ABX7NI74</accession>
<dbReference type="Gene3D" id="3.30.530.20">
    <property type="match status" value="1"/>
</dbReference>
<evidence type="ECO:0000256" key="2">
    <source>
        <dbReference type="SAM" id="MobiDB-lite"/>
    </source>
</evidence>
<dbReference type="InterPro" id="IPR005031">
    <property type="entry name" value="COQ10_START"/>
</dbReference>
<evidence type="ECO:0000259" key="3">
    <source>
        <dbReference type="Pfam" id="PF03364"/>
    </source>
</evidence>
<feature type="region of interest" description="Disordered" evidence="2">
    <location>
        <begin position="142"/>
        <end position="163"/>
    </location>
</feature>
<dbReference type="InterPro" id="IPR047137">
    <property type="entry name" value="ORF3"/>
</dbReference>
<sequence length="394" mass="43137">MKAALWGLGGLGLGVGMMYWSDPRSGRWRRSHLQGKAVHAAHEAGCAAGVLRRDLTQRSRGLFLESLHRFRSEPVDDVTLGERVRAALGRVCSHPGAVRVSVRDGRVRLEGSILVDELKRVVPAVGRVRGVRGVESRLGPFAQSGRQPELQGGMPRRGPPRTFGSSHWSPSARFFGVMGGLSLASWAFRQRGALGLLLGVGGAVLGVRALSNLELRRLTGVGVGPRAITLHKDITVNAPVEEVFSFWDAMQNFPRFMTHVDEIRVDSSGRSFWKVKGPAGLHFEWEAEVTQRVQNKLLAWRSVKGTSVENAGVIHFERTPKGGTRLDIRLAYNPPAGAIGHAFARLLGVDPKRQMDDDLLRLKSLLERGKATGRETVTRESLSVGRGGRQTLMH</sequence>
<feature type="region of interest" description="Disordered" evidence="2">
    <location>
        <begin position="373"/>
        <end position="394"/>
    </location>
</feature>